<evidence type="ECO:0000313" key="1">
    <source>
        <dbReference type="EMBL" id="RMZ98074.1"/>
    </source>
</evidence>
<accession>A0A3M7PH79</accession>
<comment type="caution">
    <text evidence="1">The sequence shown here is derived from an EMBL/GenBank/DDBJ whole genome shotgun (WGS) entry which is preliminary data.</text>
</comment>
<keyword evidence="2" id="KW-1185">Reference proteome</keyword>
<sequence>MALRFDAVAVPPFRVALSFAEKVVPFDLFDSKFSFQCSLAGGFVWIDVLKVLLAPKVLGVAKRLLDSSLNSTTIISSSFSDRFSMLLLLLMRLKRLTVLLLSNFRAFNFAFTFSSSSLIFVDLLVDTDYEGLRLFTLFLAVDNGFGLIPKNRHQCHDVLVHFLSDSPNLFMAWTLRPSPEP</sequence>
<evidence type="ECO:0000313" key="2">
    <source>
        <dbReference type="Proteomes" id="UP000276133"/>
    </source>
</evidence>
<protein>
    <submittedName>
        <fullName evidence="1">Uncharacterized protein</fullName>
    </submittedName>
</protein>
<reference evidence="1 2" key="1">
    <citation type="journal article" date="2018" name="Sci. Rep.">
        <title>Genomic signatures of local adaptation to the degree of environmental predictability in rotifers.</title>
        <authorList>
            <person name="Franch-Gras L."/>
            <person name="Hahn C."/>
            <person name="Garcia-Roger E.M."/>
            <person name="Carmona M.J."/>
            <person name="Serra M."/>
            <person name="Gomez A."/>
        </authorList>
    </citation>
    <scope>NUCLEOTIDE SEQUENCE [LARGE SCALE GENOMIC DNA]</scope>
    <source>
        <strain evidence="1">HYR1</strain>
    </source>
</reference>
<gene>
    <name evidence="1" type="ORF">BpHYR1_045031</name>
</gene>
<dbReference type="AlphaFoldDB" id="A0A3M7PH79"/>
<proteinExistence type="predicted"/>
<organism evidence="1 2">
    <name type="scientific">Brachionus plicatilis</name>
    <name type="common">Marine rotifer</name>
    <name type="synonym">Brachionus muelleri</name>
    <dbReference type="NCBI Taxonomy" id="10195"/>
    <lineage>
        <taxon>Eukaryota</taxon>
        <taxon>Metazoa</taxon>
        <taxon>Spiralia</taxon>
        <taxon>Gnathifera</taxon>
        <taxon>Rotifera</taxon>
        <taxon>Eurotatoria</taxon>
        <taxon>Monogononta</taxon>
        <taxon>Pseudotrocha</taxon>
        <taxon>Ploima</taxon>
        <taxon>Brachionidae</taxon>
        <taxon>Brachionus</taxon>
    </lineage>
</organism>
<name>A0A3M7PH79_BRAPC</name>
<dbReference type="EMBL" id="REGN01011002">
    <property type="protein sequence ID" value="RMZ98074.1"/>
    <property type="molecule type" value="Genomic_DNA"/>
</dbReference>
<dbReference type="Proteomes" id="UP000276133">
    <property type="component" value="Unassembled WGS sequence"/>
</dbReference>